<proteinExistence type="predicted"/>
<dbReference type="RefSeq" id="XP_020428117.1">
    <property type="nucleotide sequence ID" value="XM_020581330.1"/>
</dbReference>
<name>D3BRF1_HETP5</name>
<reference evidence="1 2" key="1">
    <citation type="journal article" date="2011" name="Genome Res.">
        <title>Phylogeny-wide analysis of social amoeba genomes highlights ancient origins for complex intercellular communication.</title>
        <authorList>
            <person name="Heidel A.J."/>
            <person name="Lawal H.M."/>
            <person name="Felder M."/>
            <person name="Schilde C."/>
            <person name="Helps N.R."/>
            <person name="Tunggal B."/>
            <person name="Rivero F."/>
            <person name="John U."/>
            <person name="Schleicher M."/>
            <person name="Eichinger L."/>
            <person name="Platzer M."/>
            <person name="Noegel A.A."/>
            <person name="Schaap P."/>
            <person name="Gloeckner G."/>
        </authorList>
    </citation>
    <scope>NUCLEOTIDE SEQUENCE [LARGE SCALE GENOMIC DNA]</scope>
    <source>
        <strain evidence="2">ATCC 26659 / Pp 5 / PN500</strain>
    </source>
</reference>
<dbReference type="InParanoid" id="D3BRF1"/>
<keyword evidence="2" id="KW-1185">Reference proteome</keyword>
<organism evidence="1 2">
    <name type="scientific">Heterostelium pallidum (strain ATCC 26659 / Pp 5 / PN500)</name>
    <name type="common">Cellular slime mold</name>
    <name type="synonym">Polysphondylium pallidum</name>
    <dbReference type="NCBI Taxonomy" id="670386"/>
    <lineage>
        <taxon>Eukaryota</taxon>
        <taxon>Amoebozoa</taxon>
        <taxon>Evosea</taxon>
        <taxon>Eumycetozoa</taxon>
        <taxon>Dictyostelia</taxon>
        <taxon>Acytosteliales</taxon>
        <taxon>Acytosteliaceae</taxon>
        <taxon>Heterostelium</taxon>
    </lineage>
</organism>
<protein>
    <submittedName>
        <fullName evidence="1">Uncharacterized protein</fullName>
    </submittedName>
</protein>
<gene>
    <name evidence="1" type="ORF">PPL_10561</name>
</gene>
<dbReference type="AlphaFoldDB" id="D3BRF1"/>
<accession>D3BRF1</accession>
<dbReference type="EMBL" id="ADBJ01000050">
    <property type="protein sequence ID" value="EFA75983.1"/>
    <property type="molecule type" value="Genomic_DNA"/>
</dbReference>
<evidence type="ECO:0000313" key="2">
    <source>
        <dbReference type="Proteomes" id="UP000001396"/>
    </source>
</evidence>
<dbReference type="Proteomes" id="UP000001396">
    <property type="component" value="Unassembled WGS sequence"/>
</dbReference>
<comment type="caution">
    <text evidence="1">The sequence shown here is derived from an EMBL/GenBank/DDBJ whole genome shotgun (WGS) entry which is preliminary data.</text>
</comment>
<dbReference type="GeneID" id="31366030"/>
<evidence type="ECO:0000313" key="1">
    <source>
        <dbReference type="EMBL" id="EFA75983.1"/>
    </source>
</evidence>
<sequence length="68" mass="7668">MYSYFCLQSFEYILYMCGVLIGIVCSGDRSNSGGGGVVWWSVDTSEMKITSIILFDWTIIGWCSFKSD</sequence>